<keyword evidence="1 2" id="KW-0732">Signal</keyword>
<evidence type="ECO:0000256" key="2">
    <source>
        <dbReference type="SAM" id="SignalP"/>
    </source>
</evidence>
<feature type="chain" id="PRO_5045271637" description="GH18 domain-containing protein" evidence="2">
    <location>
        <begin position="29"/>
        <end position="539"/>
    </location>
</feature>
<dbReference type="EMBL" id="CAXJRC010000033">
    <property type="protein sequence ID" value="CAL2107242.1"/>
    <property type="molecule type" value="Genomic_DNA"/>
</dbReference>
<sequence length="539" mass="60073">MKNYCTLKQCVVKSLLLFVILISQFSFSQSKKSTDPIILAYFPSWSESYAGANQDSKLRNIPNFVNYVFLSFAKPDLVYEKGSYDLSKTGIEVPYDGCLLKESVSALKDKGIKVILSVGGETFWRDDTVYERINYQQIKDLVDDLGCVGIDWDFEPSGSFATIGNTENVQHFIDFFNKSRALMPRSEGYVLACAPSGVGALGGQTNNDTASPFAFEKRNTLTGENDDNLYKGEAQTNGINLFGFSATGHMIPVIKSVGDKIDIIAYQGYNAGGSKNRAIMYDAYAHYAKTYGFDVVAGIHYPDEPWGPFYEYTHENTADLSHHITNHPDKGNRNDGIMIWQLLMKGTNSSAYSYLNVASKVLNGTDKTTAISQANDFSLSPYTGGAQGCGSDTSNTYCDTSEYVKTNEYPTTGTKVYYECKIWKNKWWANPNEIPGEHNVWEEVSACNEGPNCTLNVEDDIYLKGIDVLIENKILHVKQSNNSTTLKRIKVIDLSGRTINSQLANKHTKISLRNYSKGIYIINLTFDNQKSISLKTLVE</sequence>
<reference evidence="4 5" key="1">
    <citation type="submission" date="2024-05" db="EMBL/GenBank/DDBJ databases">
        <authorList>
            <person name="Duchaud E."/>
        </authorList>
    </citation>
    <scope>NUCLEOTIDE SEQUENCE [LARGE SCALE GENOMIC DNA]</scope>
    <source>
        <strain evidence="4">Ena-SAMPLE-TAB-13-05-2024-13:56:06:370-140305</strain>
    </source>
</reference>
<dbReference type="Gene3D" id="2.10.10.20">
    <property type="entry name" value="Carbohydrate-binding module superfamily 5/12"/>
    <property type="match status" value="1"/>
</dbReference>
<dbReference type="NCBIfam" id="TIGR04183">
    <property type="entry name" value="Por_Secre_tail"/>
    <property type="match status" value="1"/>
</dbReference>
<keyword evidence="5" id="KW-1185">Reference proteome</keyword>
<dbReference type="SUPFAM" id="SSF51445">
    <property type="entry name" value="(Trans)glycosidases"/>
    <property type="match status" value="1"/>
</dbReference>
<organism evidence="4 5">
    <name type="scientific">Tenacibaculum vairaonense</name>
    <dbReference type="NCBI Taxonomy" id="3137860"/>
    <lineage>
        <taxon>Bacteria</taxon>
        <taxon>Pseudomonadati</taxon>
        <taxon>Bacteroidota</taxon>
        <taxon>Flavobacteriia</taxon>
        <taxon>Flavobacteriales</taxon>
        <taxon>Flavobacteriaceae</taxon>
        <taxon>Tenacibaculum</taxon>
    </lineage>
</organism>
<evidence type="ECO:0000259" key="3">
    <source>
        <dbReference type="PROSITE" id="PS51910"/>
    </source>
</evidence>
<comment type="caution">
    <text evidence="4">The sequence shown here is derived from an EMBL/GenBank/DDBJ whole genome shotgun (WGS) entry which is preliminary data.</text>
</comment>
<dbReference type="InterPro" id="IPR001223">
    <property type="entry name" value="Glyco_hydro18_cat"/>
</dbReference>
<dbReference type="InterPro" id="IPR036573">
    <property type="entry name" value="CBM_sf_5/12"/>
</dbReference>
<feature type="domain" description="GH18" evidence="3">
    <location>
        <begin position="36"/>
        <end position="365"/>
    </location>
</feature>
<evidence type="ECO:0000313" key="4">
    <source>
        <dbReference type="EMBL" id="CAL2107242.1"/>
    </source>
</evidence>
<accession>A0ABM9PNG6</accession>
<dbReference type="InterPro" id="IPR017853">
    <property type="entry name" value="GH"/>
</dbReference>
<proteinExistence type="predicted"/>
<protein>
    <recommendedName>
        <fullName evidence="3">GH18 domain-containing protein</fullName>
    </recommendedName>
</protein>
<dbReference type="RefSeq" id="WP_348738900.1">
    <property type="nucleotide sequence ID" value="NZ_CAXJRC010000033.1"/>
</dbReference>
<gene>
    <name evidence="4" type="ORF">T190115A13A_30088</name>
</gene>
<evidence type="ECO:0000313" key="5">
    <source>
        <dbReference type="Proteomes" id="UP001497602"/>
    </source>
</evidence>
<name>A0ABM9PNG6_9FLAO</name>
<dbReference type="Pfam" id="PF18962">
    <property type="entry name" value="Por_Secre_tail"/>
    <property type="match status" value="1"/>
</dbReference>
<dbReference type="Gene3D" id="3.20.20.80">
    <property type="entry name" value="Glycosidases"/>
    <property type="match status" value="1"/>
</dbReference>
<feature type="signal peptide" evidence="2">
    <location>
        <begin position="1"/>
        <end position="28"/>
    </location>
</feature>
<dbReference type="SUPFAM" id="SSF51055">
    <property type="entry name" value="Carbohydrate binding domain"/>
    <property type="match status" value="1"/>
</dbReference>
<dbReference type="PROSITE" id="PS51910">
    <property type="entry name" value="GH18_2"/>
    <property type="match status" value="1"/>
</dbReference>
<evidence type="ECO:0000256" key="1">
    <source>
        <dbReference type="ARBA" id="ARBA00022729"/>
    </source>
</evidence>
<dbReference type="InterPro" id="IPR026444">
    <property type="entry name" value="Secre_tail"/>
</dbReference>
<dbReference type="Proteomes" id="UP001497602">
    <property type="component" value="Unassembled WGS sequence"/>
</dbReference>